<accession>A0A836LB62</accession>
<feature type="transmembrane region" description="Helical" evidence="7">
    <location>
        <begin position="35"/>
        <end position="60"/>
    </location>
</feature>
<feature type="domain" description="Palmitoyltransferase DHHC" evidence="9">
    <location>
        <begin position="327"/>
        <end position="478"/>
    </location>
</feature>
<name>A0A836LB62_9TRYP</name>
<evidence type="ECO:0000256" key="8">
    <source>
        <dbReference type="SAM" id="MobiDB-lite"/>
    </source>
</evidence>
<gene>
    <name evidence="10" type="ORF">JKF63_05127</name>
</gene>
<evidence type="ECO:0000256" key="1">
    <source>
        <dbReference type="ARBA" id="ARBA00004141"/>
    </source>
</evidence>
<organism evidence="10 11">
    <name type="scientific">Porcisia hertigi</name>
    <dbReference type="NCBI Taxonomy" id="2761500"/>
    <lineage>
        <taxon>Eukaryota</taxon>
        <taxon>Discoba</taxon>
        <taxon>Euglenozoa</taxon>
        <taxon>Kinetoplastea</taxon>
        <taxon>Metakinetoplastina</taxon>
        <taxon>Trypanosomatida</taxon>
        <taxon>Trypanosomatidae</taxon>
        <taxon>Leishmaniinae</taxon>
        <taxon>Porcisia</taxon>
    </lineage>
</organism>
<dbReference type="GO" id="GO:0016020">
    <property type="term" value="C:membrane"/>
    <property type="evidence" value="ECO:0007669"/>
    <property type="project" value="UniProtKB-SubCell"/>
</dbReference>
<feature type="transmembrane region" description="Helical" evidence="7">
    <location>
        <begin position="372"/>
        <end position="396"/>
    </location>
</feature>
<dbReference type="AlphaFoldDB" id="A0A836LB62"/>
<dbReference type="RefSeq" id="XP_067757459.1">
    <property type="nucleotide sequence ID" value="XM_067901096.1"/>
</dbReference>
<feature type="region of interest" description="Disordered" evidence="8">
    <location>
        <begin position="121"/>
        <end position="149"/>
    </location>
</feature>
<dbReference type="Pfam" id="PF01529">
    <property type="entry name" value="DHHC"/>
    <property type="match status" value="1"/>
</dbReference>
<keyword evidence="4 7" id="KW-1133">Transmembrane helix</keyword>
<comment type="domain">
    <text evidence="7">The DHHC domain is required for palmitoyltransferase activity.</text>
</comment>
<dbReference type="GO" id="GO:0019706">
    <property type="term" value="F:protein-cysteine S-palmitoyltransferase activity"/>
    <property type="evidence" value="ECO:0007669"/>
    <property type="project" value="UniProtKB-EC"/>
</dbReference>
<evidence type="ECO:0000256" key="7">
    <source>
        <dbReference type="RuleBase" id="RU079119"/>
    </source>
</evidence>
<keyword evidence="3 7" id="KW-0812">Transmembrane</keyword>
<reference evidence="10 11" key="1">
    <citation type="submission" date="2021-02" db="EMBL/GenBank/DDBJ databases">
        <title>Porcisia hertigi Genome sequencing and assembly.</title>
        <authorList>
            <person name="Almutairi H."/>
            <person name="Gatherer D."/>
        </authorList>
    </citation>
    <scope>NUCLEOTIDE SEQUENCE [LARGE SCALE GENOMIC DNA]</scope>
    <source>
        <strain evidence="10 11">C119</strain>
    </source>
</reference>
<evidence type="ECO:0000259" key="9">
    <source>
        <dbReference type="Pfam" id="PF01529"/>
    </source>
</evidence>
<dbReference type="PROSITE" id="PS50216">
    <property type="entry name" value="DHHC"/>
    <property type="match status" value="1"/>
</dbReference>
<evidence type="ECO:0000256" key="4">
    <source>
        <dbReference type="ARBA" id="ARBA00022989"/>
    </source>
</evidence>
<dbReference type="GeneID" id="94291173"/>
<feature type="transmembrane region" description="Helical" evidence="7">
    <location>
        <begin position="72"/>
        <end position="95"/>
    </location>
</feature>
<keyword evidence="5 7" id="KW-0472">Membrane</keyword>
<sequence>MGNGDLLRHALQTGNFLVALWVVSQQRWLTNFLNASLRLTSWAVVALGVSLITFTVVILTRNVVPVLTTPGTLPYVLLQGLVLFISFNIYMSYVCSMTFSRRIGKAPPEYRYRDLLATRPGASLHDDSDYSEEDSDEDRKSGHAEGDDSLADARAQEMSTVACDAPPPQHVCYSLRNDRITPESPFVSAHGTSFLPRVPLPAVSDDSHEWRRPRPSTGAVGIDADHLVEGKGRSGDRAAAETVLLSQQHHDVAGRRGGIRLRIAGLISRSRCGSALFPRCGHFFAHLLSRRSGEAHLATLLELEAIAGIAERYPARLRAVRLLDAPRRYCHHCRRLKAPREHHCTICNECVTKMDHHCPWINNCVDAENQRYFVLFVWWLWLGTLLASTFIAYGYVRQSNSVHRVRRLHAQWRGSPNKAAVEAELRSQRMPYGPSGVLLTSHLTVLTLCMTAMMCLCMSFFLWFNRRLVLENTTAIERTPVDEMRERVYGAVGFTYRSPYDLGAWLNFIDLFSPARDPFVKMLQKAEAEADGRVAASRRCGLAGDRGQRWRGAAKRVALRLSMVLWLTCFPTLRPIPGDGVHYLTFDSLVSGEPHPLIAA</sequence>
<dbReference type="EMBL" id="JAFJZO010000021">
    <property type="protein sequence ID" value="KAG5505791.1"/>
    <property type="molecule type" value="Genomic_DNA"/>
</dbReference>
<comment type="similarity">
    <text evidence="7">Belongs to the DHHC palmitoyltransferase family.</text>
</comment>
<dbReference type="EC" id="2.3.1.225" evidence="7"/>
<dbReference type="KEGG" id="phet:94291173"/>
<evidence type="ECO:0000313" key="10">
    <source>
        <dbReference type="EMBL" id="KAG5505791.1"/>
    </source>
</evidence>
<dbReference type="PANTHER" id="PTHR12246">
    <property type="entry name" value="PALMITOYLTRANSFERASE ZDHHC16"/>
    <property type="match status" value="1"/>
</dbReference>
<evidence type="ECO:0000256" key="2">
    <source>
        <dbReference type="ARBA" id="ARBA00022679"/>
    </source>
</evidence>
<evidence type="ECO:0000313" key="11">
    <source>
        <dbReference type="Proteomes" id="UP000674318"/>
    </source>
</evidence>
<protein>
    <recommendedName>
        <fullName evidence="7">Palmitoyltransferase</fullName>
        <ecNumber evidence="7">2.3.1.225</ecNumber>
    </recommendedName>
</protein>
<evidence type="ECO:0000256" key="3">
    <source>
        <dbReference type="ARBA" id="ARBA00022692"/>
    </source>
</evidence>
<dbReference type="InterPro" id="IPR039859">
    <property type="entry name" value="PFA4/ZDH16/20/ERF2-like"/>
</dbReference>
<dbReference type="InterPro" id="IPR001594">
    <property type="entry name" value="Palmitoyltrfase_DHHC"/>
</dbReference>
<comment type="catalytic activity">
    <reaction evidence="7">
        <text>L-cysteinyl-[protein] + hexadecanoyl-CoA = S-hexadecanoyl-L-cysteinyl-[protein] + CoA</text>
        <dbReference type="Rhea" id="RHEA:36683"/>
        <dbReference type="Rhea" id="RHEA-COMP:10131"/>
        <dbReference type="Rhea" id="RHEA-COMP:11032"/>
        <dbReference type="ChEBI" id="CHEBI:29950"/>
        <dbReference type="ChEBI" id="CHEBI:57287"/>
        <dbReference type="ChEBI" id="CHEBI:57379"/>
        <dbReference type="ChEBI" id="CHEBI:74151"/>
        <dbReference type="EC" id="2.3.1.225"/>
    </reaction>
</comment>
<feature type="transmembrane region" description="Helical" evidence="7">
    <location>
        <begin position="443"/>
        <end position="464"/>
    </location>
</feature>
<evidence type="ECO:0000256" key="6">
    <source>
        <dbReference type="ARBA" id="ARBA00023315"/>
    </source>
</evidence>
<evidence type="ECO:0000256" key="5">
    <source>
        <dbReference type="ARBA" id="ARBA00023136"/>
    </source>
</evidence>
<dbReference type="OrthoDB" id="9909019at2759"/>
<proteinExistence type="inferred from homology"/>
<comment type="caution">
    <text evidence="10">The sequence shown here is derived from an EMBL/GenBank/DDBJ whole genome shotgun (WGS) entry which is preliminary data.</text>
</comment>
<comment type="subcellular location">
    <subcellularLocation>
        <location evidence="1">Membrane</location>
        <topology evidence="1">Multi-pass membrane protein</topology>
    </subcellularLocation>
</comment>
<keyword evidence="6 7" id="KW-0012">Acyltransferase</keyword>
<keyword evidence="2 7" id="KW-0808">Transferase</keyword>
<feature type="compositionally biased region" description="Basic and acidic residues" evidence="8">
    <location>
        <begin position="137"/>
        <end position="146"/>
    </location>
</feature>
<keyword evidence="11" id="KW-1185">Reference proteome</keyword>
<dbReference type="Proteomes" id="UP000674318">
    <property type="component" value="Chromosome 21"/>
</dbReference>